<comment type="subcellular location">
    <subcellularLocation>
        <location evidence="1">Mitochondrion</location>
    </subcellularLocation>
</comment>
<dbReference type="InterPro" id="IPR007863">
    <property type="entry name" value="Peptidase_M16_C"/>
</dbReference>
<evidence type="ECO:0000256" key="1">
    <source>
        <dbReference type="ARBA" id="ARBA00004173"/>
    </source>
</evidence>
<organism evidence="4">
    <name type="scientific">Oryza sativa</name>
    <name type="common">Rice</name>
    <dbReference type="NCBI Taxonomy" id="4530"/>
    <lineage>
        <taxon>Eukaryota</taxon>
        <taxon>Viridiplantae</taxon>
        <taxon>Streptophyta</taxon>
        <taxon>Embryophyta</taxon>
        <taxon>Tracheophyta</taxon>
        <taxon>Spermatophyta</taxon>
        <taxon>Magnoliopsida</taxon>
        <taxon>Liliopsida</taxon>
        <taxon>Poales</taxon>
        <taxon>Poaceae</taxon>
        <taxon>BOP clade</taxon>
        <taxon>Oryzoideae</taxon>
        <taxon>Oryzeae</taxon>
        <taxon>Oryzinae</taxon>
        <taxon>Oryza</taxon>
    </lineage>
</organism>
<protein>
    <submittedName>
        <fullName evidence="4">C3meo4</fullName>
    </submittedName>
</protein>
<dbReference type="Pfam" id="PF05193">
    <property type="entry name" value="Peptidase_M16_C"/>
    <property type="match status" value="1"/>
</dbReference>
<evidence type="ECO:0000256" key="2">
    <source>
        <dbReference type="ARBA" id="ARBA00023128"/>
    </source>
</evidence>
<dbReference type="SUPFAM" id="SSF63411">
    <property type="entry name" value="LuxS/MPP-like metallohydrolase"/>
    <property type="match status" value="1"/>
</dbReference>
<dbReference type="GO" id="GO:0046872">
    <property type="term" value="F:metal ion binding"/>
    <property type="evidence" value="ECO:0007669"/>
    <property type="project" value="InterPro"/>
</dbReference>
<dbReference type="GO" id="GO:0005739">
    <property type="term" value="C:mitochondrion"/>
    <property type="evidence" value="ECO:0007669"/>
    <property type="project" value="UniProtKB-SubCell"/>
</dbReference>
<dbReference type="EMBL" id="AF271294">
    <property type="protein sequence ID" value="AAK58607.1"/>
    <property type="molecule type" value="mRNA"/>
</dbReference>
<evidence type="ECO:0000259" key="3">
    <source>
        <dbReference type="Pfam" id="PF05193"/>
    </source>
</evidence>
<evidence type="ECO:0000313" key="4">
    <source>
        <dbReference type="EMBL" id="AAK58607.1"/>
    </source>
</evidence>
<accession>Q93XG5</accession>
<dbReference type="Gene3D" id="3.30.830.10">
    <property type="entry name" value="Metalloenzyme, LuxS/M16 peptidase-like"/>
    <property type="match status" value="1"/>
</dbReference>
<dbReference type="AlphaFoldDB" id="Q93XG5"/>
<dbReference type="PANTHER" id="PTHR11851:SF196">
    <property type="entry name" value="MITOCHONDRIAL-PROCESSING PEPTIDASE SUBUNIT BETA MITOCHONDRIAL"/>
    <property type="match status" value="1"/>
</dbReference>
<dbReference type="PANTHER" id="PTHR11851">
    <property type="entry name" value="METALLOPROTEASE"/>
    <property type="match status" value="1"/>
</dbReference>
<proteinExistence type="evidence at transcript level"/>
<feature type="domain" description="Peptidase M16 C-terminal" evidence="3">
    <location>
        <begin position="1"/>
        <end position="169"/>
    </location>
</feature>
<dbReference type="FunFam" id="3.30.830.10:FF:000001">
    <property type="entry name" value="Mitochondrial-processing peptidase subunit beta, mitochondrial"/>
    <property type="match status" value="1"/>
</dbReference>
<reference evidence="4" key="1">
    <citation type="submission" date="2000-05" db="EMBL/GenBank/DDBJ databases">
        <title>Isolation of a rice gene specifically expressed in root and shoot meristem by differential display PCR.</title>
        <authorList>
            <person name="Xu P."/>
            <person name="Cao K."/>
            <person name="Sun C."/>
        </authorList>
    </citation>
    <scope>NUCLEOTIDE SEQUENCE</scope>
    <source>
        <tissue evidence="4">Shoot/root meristem</tissue>
    </source>
</reference>
<sequence length="267" mass="29369">MVVSAAGAVNHDEVVDQVREFFTGFSTDPTTVDQLVEANPAIFTGSEVRVEQPEMPLTHFAIAFKGSSWANPSSIPLMVIQSILGTWNRSVGVGNCSGSALARGISNGNLAETMIAFNTNYRDDTGLFGICTIAQPDSLYDLSQLIMQEFRRLAFEVSETEVARARNQLKSALLLHIDGSTAVSKNNGRQMLTYGRVMPFLELFARIDAVDRDTVMETAKDFIIDKDIALAAVGPLTNLPELSWFRSHTYSDDEFSSRTFLQDAQNN</sequence>
<keyword evidence="2" id="KW-0496">Mitochondrion</keyword>
<dbReference type="InterPro" id="IPR050361">
    <property type="entry name" value="MPP/UQCRC_Complex"/>
</dbReference>
<name>Q93XG5_ORYSA</name>
<dbReference type="InterPro" id="IPR011249">
    <property type="entry name" value="Metalloenz_LuxS/M16"/>
</dbReference>